<gene>
    <name evidence="1" type="ORF">NQ318_012529</name>
</gene>
<organism evidence="1 2">
    <name type="scientific">Aromia moschata</name>
    <dbReference type="NCBI Taxonomy" id="1265417"/>
    <lineage>
        <taxon>Eukaryota</taxon>
        <taxon>Metazoa</taxon>
        <taxon>Ecdysozoa</taxon>
        <taxon>Arthropoda</taxon>
        <taxon>Hexapoda</taxon>
        <taxon>Insecta</taxon>
        <taxon>Pterygota</taxon>
        <taxon>Neoptera</taxon>
        <taxon>Endopterygota</taxon>
        <taxon>Coleoptera</taxon>
        <taxon>Polyphaga</taxon>
        <taxon>Cucujiformia</taxon>
        <taxon>Chrysomeloidea</taxon>
        <taxon>Cerambycidae</taxon>
        <taxon>Cerambycinae</taxon>
        <taxon>Callichromatini</taxon>
        <taxon>Aromia</taxon>
    </lineage>
</organism>
<protein>
    <submittedName>
        <fullName evidence="1">Uncharacterized protein</fullName>
    </submittedName>
</protein>
<dbReference type="EMBL" id="JAPWTK010000656">
    <property type="protein sequence ID" value="KAJ8937412.1"/>
    <property type="molecule type" value="Genomic_DNA"/>
</dbReference>
<reference evidence="1" key="1">
    <citation type="journal article" date="2023" name="Insect Mol. Biol.">
        <title>Genome sequencing provides insights into the evolution of gene families encoding plant cell wall-degrading enzymes in longhorned beetles.</title>
        <authorList>
            <person name="Shin N.R."/>
            <person name="Okamura Y."/>
            <person name="Kirsch R."/>
            <person name="Pauchet Y."/>
        </authorList>
    </citation>
    <scope>NUCLEOTIDE SEQUENCE</scope>
    <source>
        <strain evidence="1">AMC_N1</strain>
    </source>
</reference>
<evidence type="ECO:0000313" key="2">
    <source>
        <dbReference type="Proteomes" id="UP001162162"/>
    </source>
</evidence>
<proteinExistence type="predicted"/>
<accession>A0AAV8XEQ6</accession>
<dbReference type="AlphaFoldDB" id="A0AAV8XEQ6"/>
<evidence type="ECO:0000313" key="1">
    <source>
        <dbReference type="EMBL" id="KAJ8937412.1"/>
    </source>
</evidence>
<name>A0AAV8XEQ6_9CUCU</name>
<keyword evidence="2" id="KW-1185">Reference proteome</keyword>
<comment type="caution">
    <text evidence="1">The sequence shown here is derived from an EMBL/GenBank/DDBJ whole genome shotgun (WGS) entry which is preliminary data.</text>
</comment>
<dbReference type="Proteomes" id="UP001162162">
    <property type="component" value="Unassembled WGS sequence"/>
</dbReference>
<sequence>MPNINGPSAGKKETIKRCNPFDYTVCSPIWHNVTRYKKYENMLKKAQRKVVTRTCSAYRTISTVAALVISGTPPIRLQIEERARTYGKDEDTKRQEKMETIRKWQREWEDTVEVGQWTKG</sequence>